<evidence type="ECO:0000313" key="1">
    <source>
        <dbReference type="EMBL" id="MDX6849641.1"/>
    </source>
</evidence>
<proteinExistence type="predicted"/>
<name>A0ABU4RZP6_9GAMM</name>
<dbReference type="RefSeq" id="WP_302722566.1">
    <property type="nucleotide sequence ID" value="NZ_JAULRU010000569.1"/>
</dbReference>
<sequence>MNIEYRRVPLTEDGLGPEEGPFLEPLGYVLFVEKACYFGVLPPIEILNEMFNEGSIVSNRNFNLLWSPFKLSNEEYRELVTAVETHPEWGGEVDTSFNGVAEDWGHWALIRSMEKFDSQR</sequence>
<organism evidence="1 2">
    <name type="scientific">Gilvimarinus gilvus</name>
    <dbReference type="NCBI Taxonomy" id="3058038"/>
    <lineage>
        <taxon>Bacteria</taxon>
        <taxon>Pseudomonadati</taxon>
        <taxon>Pseudomonadota</taxon>
        <taxon>Gammaproteobacteria</taxon>
        <taxon>Cellvibrionales</taxon>
        <taxon>Cellvibrionaceae</taxon>
        <taxon>Gilvimarinus</taxon>
    </lineage>
</organism>
<evidence type="ECO:0000313" key="2">
    <source>
        <dbReference type="Proteomes" id="UP001273505"/>
    </source>
</evidence>
<dbReference type="EMBL" id="JAXAFO010000014">
    <property type="protein sequence ID" value="MDX6849641.1"/>
    <property type="molecule type" value="Genomic_DNA"/>
</dbReference>
<gene>
    <name evidence="1" type="ORF">SCD92_09735</name>
</gene>
<dbReference type="Proteomes" id="UP001273505">
    <property type="component" value="Unassembled WGS sequence"/>
</dbReference>
<reference evidence="1 2" key="1">
    <citation type="submission" date="2023-11" db="EMBL/GenBank/DDBJ databases">
        <title>Gilvimarinus fulvus sp. nov., isolated from the surface of Kelp.</title>
        <authorList>
            <person name="Sun Y.Y."/>
            <person name="Gong Y."/>
            <person name="Du Z.J."/>
        </authorList>
    </citation>
    <scope>NUCLEOTIDE SEQUENCE [LARGE SCALE GENOMIC DNA]</scope>
    <source>
        <strain evidence="1 2">SDUM040013</strain>
    </source>
</reference>
<protein>
    <submittedName>
        <fullName evidence="1">Uncharacterized protein</fullName>
    </submittedName>
</protein>
<comment type="caution">
    <text evidence="1">The sequence shown here is derived from an EMBL/GenBank/DDBJ whole genome shotgun (WGS) entry which is preliminary data.</text>
</comment>
<accession>A0ABU4RZP6</accession>
<keyword evidence="2" id="KW-1185">Reference proteome</keyword>